<proteinExistence type="inferred from homology"/>
<evidence type="ECO:0000256" key="13">
    <source>
        <dbReference type="ARBA" id="ARBA00047594"/>
    </source>
</evidence>
<comment type="caution">
    <text evidence="15">The sequence shown here is derived from an EMBL/GenBank/DDBJ whole genome shotgun (WGS) entry which is preliminary data.</text>
</comment>
<gene>
    <name evidence="14" type="primary">uppP</name>
    <name evidence="15" type="ORF">BGC07_00510</name>
</gene>
<dbReference type="PANTHER" id="PTHR30622">
    <property type="entry name" value="UNDECAPRENYL-DIPHOSPHATASE"/>
    <property type="match status" value="1"/>
</dbReference>
<keyword evidence="5 14" id="KW-1003">Cell membrane</keyword>
<dbReference type="RefSeq" id="WP_069311545.1">
    <property type="nucleotide sequence ID" value="NZ_MDTU01000001.1"/>
</dbReference>
<comment type="function">
    <text evidence="14">Catalyzes the dephosphorylation of undecaprenyl diphosphate (UPP). Confers resistance to bacitracin.</text>
</comment>
<evidence type="ECO:0000256" key="7">
    <source>
        <dbReference type="ARBA" id="ARBA00022801"/>
    </source>
</evidence>
<feature type="transmembrane region" description="Helical" evidence="14">
    <location>
        <begin position="148"/>
        <end position="168"/>
    </location>
</feature>
<evidence type="ECO:0000256" key="8">
    <source>
        <dbReference type="ARBA" id="ARBA00022989"/>
    </source>
</evidence>
<keyword evidence="10 14" id="KW-0046">Antibiotic resistance</keyword>
<evidence type="ECO:0000256" key="14">
    <source>
        <dbReference type="HAMAP-Rule" id="MF_01006"/>
    </source>
</evidence>
<dbReference type="EMBL" id="MDTU01000001">
    <property type="protein sequence ID" value="ODN41743.1"/>
    <property type="molecule type" value="Genomic_DNA"/>
</dbReference>
<keyword evidence="8 14" id="KW-1133">Transmembrane helix</keyword>
<dbReference type="NCBIfam" id="NF001393">
    <property type="entry name" value="PRK00281.2-4"/>
    <property type="match status" value="1"/>
</dbReference>
<comment type="catalytic activity">
    <reaction evidence="13 14">
        <text>di-trans,octa-cis-undecaprenyl diphosphate + H2O = di-trans,octa-cis-undecaprenyl phosphate + phosphate + H(+)</text>
        <dbReference type="Rhea" id="RHEA:28094"/>
        <dbReference type="ChEBI" id="CHEBI:15377"/>
        <dbReference type="ChEBI" id="CHEBI:15378"/>
        <dbReference type="ChEBI" id="CHEBI:43474"/>
        <dbReference type="ChEBI" id="CHEBI:58405"/>
        <dbReference type="ChEBI" id="CHEBI:60392"/>
        <dbReference type="EC" id="3.6.1.27"/>
    </reaction>
</comment>
<evidence type="ECO:0000256" key="5">
    <source>
        <dbReference type="ARBA" id="ARBA00022475"/>
    </source>
</evidence>
<dbReference type="InterPro" id="IPR003824">
    <property type="entry name" value="UppP"/>
</dbReference>
<keyword evidence="6 14" id="KW-0812">Transmembrane</keyword>
<dbReference type="NCBIfam" id="TIGR00753">
    <property type="entry name" value="undec_PP_bacA"/>
    <property type="match status" value="1"/>
</dbReference>
<keyword evidence="14" id="KW-0961">Cell wall biogenesis/degradation</keyword>
<feature type="transmembrane region" description="Helical" evidence="14">
    <location>
        <begin position="248"/>
        <end position="269"/>
    </location>
</feature>
<dbReference type="EC" id="3.6.1.27" evidence="3 14"/>
<evidence type="ECO:0000256" key="6">
    <source>
        <dbReference type="ARBA" id="ARBA00022692"/>
    </source>
</evidence>
<evidence type="ECO:0000256" key="9">
    <source>
        <dbReference type="ARBA" id="ARBA00023136"/>
    </source>
</evidence>
<keyword evidence="14" id="KW-0573">Peptidoglycan synthesis</keyword>
<evidence type="ECO:0000256" key="10">
    <source>
        <dbReference type="ARBA" id="ARBA00023251"/>
    </source>
</evidence>
<feature type="transmembrane region" description="Helical" evidence="14">
    <location>
        <begin position="7"/>
        <end position="29"/>
    </location>
</feature>
<name>A0ABX2ZZ01_9GAMM</name>
<evidence type="ECO:0000256" key="11">
    <source>
        <dbReference type="ARBA" id="ARBA00032707"/>
    </source>
</evidence>
<reference evidence="15 16" key="1">
    <citation type="submission" date="2016-08" db="EMBL/GenBank/DDBJ databases">
        <title>Draft genome sequence of Candidatus Piscirickettsia litoralis, from seawater.</title>
        <authorList>
            <person name="Wan X."/>
            <person name="Lee A.J."/>
            <person name="Hou S."/>
            <person name="Donachie S.P."/>
        </authorList>
    </citation>
    <scope>NUCLEOTIDE SEQUENCE [LARGE SCALE GENOMIC DNA]</scope>
    <source>
        <strain evidence="15 16">Y2</strain>
    </source>
</reference>
<evidence type="ECO:0000256" key="12">
    <source>
        <dbReference type="ARBA" id="ARBA00032932"/>
    </source>
</evidence>
<feature type="transmembrane region" description="Helical" evidence="14">
    <location>
        <begin position="220"/>
        <end position="242"/>
    </location>
</feature>
<feature type="transmembrane region" description="Helical" evidence="14">
    <location>
        <begin position="41"/>
        <end position="59"/>
    </location>
</feature>
<feature type="transmembrane region" description="Helical" evidence="14">
    <location>
        <begin position="85"/>
        <end position="107"/>
    </location>
</feature>
<dbReference type="PANTHER" id="PTHR30622:SF4">
    <property type="entry name" value="UNDECAPRENYL-DIPHOSPHATASE"/>
    <property type="match status" value="1"/>
</dbReference>
<comment type="similarity">
    <text evidence="2 14">Belongs to the UppP family.</text>
</comment>
<feature type="transmembrane region" description="Helical" evidence="14">
    <location>
        <begin position="113"/>
        <end position="136"/>
    </location>
</feature>
<keyword evidence="16" id="KW-1185">Reference proteome</keyword>
<comment type="miscellaneous">
    <text evidence="14">Bacitracin is thought to be involved in the inhibition of peptidoglycan synthesis by sequestering undecaprenyl diphosphate, thereby reducing the pool of lipid carrier available.</text>
</comment>
<keyword evidence="14" id="KW-0133">Cell shape</keyword>
<protein>
    <recommendedName>
        <fullName evidence="4 14">Undecaprenyl-diphosphatase</fullName>
        <ecNumber evidence="3 14">3.6.1.27</ecNumber>
    </recommendedName>
    <alternativeName>
        <fullName evidence="12 14">Bacitracin resistance protein</fullName>
    </alternativeName>
    <alternativeName>
        <fullName evidence="11 14">Undecaprenyl pyrophosphate phosphatase</fullName>
    </alternativeName>
</protein>
<dbReference type="HAMAP" id="MF_01006">
    <property type="entry name" value="Undec_diphosphatase"/>
    <property type="match status" value="1"/>
</dbReference>
<organism evidence="15 16">
    <name type="scientific">Piscirickettsia litoralis</name>
    <dbReference type="NCBI Taxonomy" id="1891921"/>
    <lineage>
        <taxon>Bacteria</taxon>
        <taxon>Pseudomonadati</taxon>
        <taxon>Pseudomonadota</taxon>
        <taxon>Gammaproteobacteria</taxon>
        <taxon>Thiotrichales</taxon>
        <taxon>Piscirickettsiaceae</taxon>
        <taxon>Piscirickettsia</taxon>
    </lineage>
</organism>
<dbReference type="Pfam" id="PF02673">
    <property type="entry name" value="BacA"/>
    <property type="match status" value="1"/>
</dbReference>
<evidence type="ECO:0000256" key="3">
    <source>
        <dbReference type="ARBA" id="ARBA00012374"/>
    </source>
</evidence>
<feature type="transmembrane region" description="Helical" evidence="14">
    <location>
        <begin position="188"/>
        <end position="208"/>
    </location>
</feature>
<evidence type="ECO:0000256" key="4">
    <source>
        <dbReference type="ARBA" id="ARBA00021581"/>
    </source>
</evidence>
<comment type="subcellular location">
    <subcellularLocation>
        <location evidence="1 14">Cell membrane</location>
        <topology evidence="1 14">Multi-pass membrane protein</topology>
    </subcellularLocation>
</comment>
<evidence type="ECO:0000313" key="16">
    <source>
        <dbReference type="Proteomes" id="UP000094329"/>
    </source>
</evidence>
<keyword evidence="7 14" id="KW-0378">Hydrolase</keyword>
<sequence length="272" mass="29611">MIVTEWLILAVIQGVTEFLPISSSAHLIIPSEVLGWQDQGVVFDVAVHFGTLLAIIFYFSNDLKQLSQGCIIAMRDKSINSEARLVLAIIMATIPVALVGVLAHSLIEAYLRSAWVIAATTIGFGVLLWCSDAYAQSYVKQGKESPKLGWRVACWVGLAQVFALIPGTSRSGVTMTAGLFLGLSRDCAARFSFLLAIPVIILASLLQCYKLVTSAVSIDLAMLGIATFVAFISALLCIHLFLKWIQKIGFMPFVLYRFLLGFILIALLLTHG</sequence>
<evidence type="ECO:0000256" key="2">
    <source>
        <dbReference type="ARBA" id="ARBA00010621"/>
    </source>
</evidence>
<evidence type="ECO:0000313" key="15">
    <source>
        <dbReference type="EMBL" id="ODN41743.1"/>
    </source>
</evidence>
<dbReference type="Proteomes" id="UP000094329">
    <property type="component" value="Unassembled WGS sequence"/>
</dbReference>
<accession>A0ABX2ZZ01</accession>
<keyword evidence="9 14" id="KW-0472">Membrane</keyword>
<evidence type="ECO:0000256" key="1">
    <source>
        <dbReference type="ARBA" id="ARBA00004651"/>
    </source>
</evidence>